<name>A0A3L9ZXS1_9FLAO</name>
<sequence>MKTPYCVLRSRSVCFQLYLFLFILVSIHSNAQDTPVKEKVISFSSMDEVPVEIHVEGKLTFETNALITDSNLLYVNVIDLFKQLKINCNESNLFNGLEGYIENERKLFSIDYTSNQIQVGNKVVNIKNSLHVEMGIRYIESCILSEAFGLTLILNPKSLSVKLTASFELPYVREIRIENSRNSIAKLQGHSIAVDTVIPRNYHLLKGGTVDWVLNSNQTVNGSTMNNVVLGLGAELLYGETNISINYNDNYRFNAQQLQYNWRWIDNNAKVIKQAQVGKISSQSIAFLESPVVGVMINNSPNTVRKAKGTYRINEYTEPNWTVELYINDVLIEYKVADASGLYFFNVPIVYGYTTLKLKFYGPLGEERTEERILNTPYTFMPAKTFEYTISGGVLQSETGTQYAQGNFSYGLNRFITLGGGVEYLSSIIESPFIPFAKLSIQPFSKLILNVEYAHEVRLKGLLNYYLTKSALVELDFTKYDKGQRATRFNALEERKVKFSIPFKLNQFSGFSRLNFNQFVYDSFTFNQIDFIFSSYYKKVNINSSTLINWIDERASFTTTNLSLSYRFNNGIVLRPSVEYNVNDSKISRYRTEIEKRVSKSYFSASYERFITAKNDAIFLNFRYDFDFARTGLSSFYTNRKLSFSENAQGSVAFGGGNKYVHVDNTSSLGKGGILFYPFLDLNQNGILDKGEKMVLLNNVRVSGGSAKISKKDSIVRVSNLNAFVDYNVEFSNTDLQNISWKFKYKSFQVLVDPNQYKRVYVPIISMGEMNGTIYITKGNETKGVGRITVKIYDYEGRLVKEILSEADGYFSYLGLMPGKYRISLDEEQLKNLNFECIPKTREVVIGISEDGDIIEGLDFQMTQLPAR</sequence>
<evidence type="ECO:0000313" key="2">
    <source>
        <dbReference type="EMBL" id="RMA77681.1"/>
    </source>
</evidence>
<dbReference type="RefSeq" id="WP_121923831.1">
    <property type="nucleotide sequence ID" value="NZ_CBCSGA010000019.1"/>
</dbReference>
<keyword evidence="3" id="KW-1185">Reference proteome</keyword>
<comment type="caution">
    <text evidence="2">The sequence shown here is derived from an EMBL/GenBank/DDBJ whole genome shotgun (WGS) entry which is preliminary data.</text>
</comment>
<keyword evidence="1" id="KW-0732">Signal</keyword>
<gene>
    <name evidence="2" type="ORF">BC961_0022</name>
</gene>
<dbReference type="AlphaFoldDB" id="A0A3L9ZXS1"/>
<organism evidence="2 3">
    <name type="scientific">Flavobacterium weaverense</name>
    <dbReference type="NCBI Taxonomy" id="271156"/>
    <lineage>
        <taxon>Bacteria</taxon>
        <taxon>Pseudomonadati</taxon>
        <taxon>Bacteroidota</taxon>
        <taxon>Flavobacteriia</taxon>
        <taxon>Flavobacteriales</taxon>
        <taxon>Flavobacteriaceae</taxon>
        <taxon>Flavobacterium</taxon>
    </lineage>
</organism>
<evidence type="ECO:0000313" key="3">
    <source>
        <dbReference type="Proteomes" id="UP000280368"/>
    </source>
</evidence>
<evidence type="ECO:0008006" key="4">
    <source>
        <dbReference type="Google" id="ProtNLM"/>
    </source>
</evidence>
<dbReference type="OrthoDB" id="1521722at2"/>
<dbReference type="SUPFAM" id="SSF49478">
    <property type="entry name" value="Cna protein B-type domain"/>
    <property type="match status" value="1"/>
</dbReference>
<proteinExistence type="predicted"/>
<feature type="signal peptide" evidence="1">
    <location>
        <begin position="1"/>
        <end position="31"/>
    </location>
</feature>
<evidence type="ECO:0000256" key="1">
    <source>
        <dbReference type="SAM" id="SignalP"/>
    </source>
</evidence>
<reference evidence="2 3" key="1">
    <citation type="submission" date="2018-10" db="EMBL/GenBank/DDBJ databases">
        <title>Genomic Encyclopedia of Archaeal and Bacterial Type Strains, Phase II (KMG-II): from individual species to whole genera.</title>
        <authorList>
            <person name="Goeker M."/>
        </authorList>
    </citation>
    <scope>NUCLEOTIDE SEQUENCE [LARGE SCALE GENOMIC DNA]</scope>
    <source>
        <strain evidence="2 3">DSM 19727</strain>
    </source>
</reference>
<protein>
    <recommendedName>
        <fullName evidence="4">Outer membrane usher protein FimD/PapC</fullName>
    </recommendedName>
</protein>
<accession>A0A3L9ZXS1</accession>
<dbReference type="EMBL" id="REFH01000007">
    <property type="protein sequence ID" value="RMA77681.1"/>
    <property type="molecule type" value="Genomic_DNA"/>
</dbReference>
<feature type="chain" id="PRO_5018037061" description="Outer membrane usher protein FimD/PapC" evidence="1">
    <location>
        <begin position="32"/>
        <end position="868"/>
    </location>
</feature>
<dbReference type="Proteomes" id="UP000280368">
    <property type="component" value="Unassembled WGS sequence"/>
</dbReference>